<dbReference type="Proteomes" id="UP001189429">
    <property type="component" value="Unassembled WGS sequence"/>
</dbReference>
<evidence type="ECO:0000313" key="1">
    <source>
        <dbReference type="EMBL" id="CAK0821876.1"/>
    </source>
</evidence>
<dbReference type="EMBL" id="CAUYUJ010007757">
    <property type="protein sequence ID" value="CAK0821876.1"/>
    <property type="molecule type" value="Genomic_DNA"/>
</dbReference>
<comment type="caution">
    <text evidence="1">The sequence shown here is derived from an EMBL/GenBank/DDBJ whole genome shotgun (WGS) entry which is preliminary data.</text>
</comment>
<reference evidence="1" key="1">
    <citation type="submission" date="2023-10" db="EMBL/GenBank/DDBJ databases">
        <authorList>
            <person name="Chen Y."/>
            <person name="Shah S."/>
            <person name="Dougan E. K."/>
            <person name="Thang M."/>
            <person name="Chan C."/>
        </authorList>
    </citation>
    <scope>NUCLEOTIDE SEQUENCE [LARGE SCALE GENOMIC DNA]</scope>
</reference>
<gene>
    <name evidence="1" type="ORF">PCOR1329_LOCUS23014</name>
</gene>
<feature type="non-terminal residue" evidence="1">
    <location>
        <position position="208"/>
    </location>
</feature>
<proteinExistence type="predicted"/>
<organism evidence="1 2">
    <name type="scientific">Prorocentrum cordatum</name>
    <dbReference type="NCBI Taxonomy" id="2364126"/>
    <lineage>
        <taxon>Eukaryota</taxon>
        <taxon>Sar</taxon>
        <taxon>Alveolata</taxon>
        <taxon>Dinophyceae</taxon>
        <taxon>Prorocentrales</taxon>
        <taxon>Prorocentraceae</taxon>
        <taxon>Prorocentrum</taxon>
    </lineage>
</organism>
<keyword evidence="2" id="KW-1185">Reference proteome</keyword>
<name>A0ABN9RT34_9DINO</name>
<accession>A0ABN9RT34</accession>
<protein>
    <submittedName>
        <fullName evidence="1">Uncharacterized protein</fullName>
    </submittedName>
</protein>
<evidence type="ECO:0000313" key="2">
    <source>
        <dbReference type="Proteomes" id="UP001189429"/>
    </source>
</evidence>
<sequence length="208" mass="23060">MVSQAINGSSNDTDAKDLNMHYCVDHLSHGDVFMIADTGCRRSAGPPWHAAMTKRCAKRSLKPVERSVDESFRFGEGDVNHATIVYADPIGIYGKMGHGNGVADILTWTDEIRVGSETRPIQDSHSGQPMLKVDEYGDLDCVLDEFYIGVDDQEAAKENQTLDDERDNGTYEVMKHELHRTSQGARKGLATCTEVLKGAYDHKAKEKK</sequence>